<evidence type="ECO:0000259" key="9">
    <source>
        <dbReference type="Pfam" id="PF04509"/>
    </source>
</evidence>
<dbReference type="Proteomes" id="UP000199322">
    <property type="component" value="Unassembled WGS sequence"/>
</dbReference>
<accession>A0A1G6INH5</accession>
<dbReference type="GO" id="GO:0005886">
    <property type="term" value="C:plasma membrane"/>
    <property type="evidence" value="ECO:0007669"/>
    <property type="project" value="UniProtKB-SubCell"/>
</dbReference>
<evidence type="ECO:0000256" key="5">
    <source>
        <dbReference type="ARBA" id="ARBA00022779"/>
    </source>
</evidence>
<keyword evidence="6" id="KW-0472">Membrane</keyword>
<feature type="region of interest" description="Disordered" evidence="7">
    <location>
        <begin position="226"/>
        <end position="264"/>
    </location>
</feature>
<evidence type="ECO:0000313" key="10">
    <source>
        <dbReference type="EMBL" id="SDC08112.1"/>
    </source>
</evidence>
<dbReference type="RefSeq" id="WP_167848945.1">
    <property type="nucleotide sequence ID" value="NZ_FMYV01000001.1"/>
</dbReference>
<protein>
    <submittedName>
        <fullName evidence="10">Flagellar motor switch protein FliN/FliY</fullName>
    </submittedName>
</protein>
<dbReference type="InterPro" id="IPR036429">
    <property type="entry name" value="SpoA-like_sf"/>
</dbReference>
<comment type="subcellular location">
    <subcellularLocation>
        <location evidence="1">Cell membrane</location>
        <topology evidence="1">Peripheral membrane protein</topology>
        <orientation evidence="1">Cytoplasmic side</orientation>
    </subcellularLocation>
</comment>
<dbReference type="Gene3D" id="3.40.1550.10">
    <property type="entry name" value="CheC-like"/>
    <property type="match status" value="1"/>
</dbReference>
<evidence type="ECO:0000256" key="4">
    <source>
        <dbReference type="ARBA" id="ARBA00022500"/>
    </source>
</evidence>
<evidence type="ECO:0000256" key="1">
    <source>
        <dbReference type="ARBA" id="ARBA00004413"/>
    </source>
</evidence>
<evidence type="ECO:0000259" key="8">
    <source>
        <dbReference type="Pfam" id="PF01052"/>
    </source>
</evidence>
<evidence type="ECO:0000256" key="7">
    <source>
        <dbReference type="SAM" id="MobiDB-lite"/>
    </source>
</evidence>
<dbReference type="InterPro" id="IPR001172">
    <property type="entry name" value="FliN_T3SS_HrcQb"/>
</dbReference>
<dbReference type="PANTHER" id="PTHR43484:SF1">
    <property type="entry name" value="FLAGELLAR MOTOR SWITCH PROTEIN FLIN"/>
    <property type="match status" value="1"/>
</dbReference>
<evidence type="ECO:0000256" key="6">
    <source>
        <dbReference type="ARBA" id="ARBA00023136"/>
    </source>
</evidence>
<proteinExistence type="inferred from homology"/>
<dbReference type="EMBL" id="FMYV01000001">
    <property type="protein sequence ID" value="SDC08112.1"/>
    <property type="molecule type" value="Genomic_DNA"/>
</dbReference>
<dbReference type="PANTHER" id="PTHR43484">
    <property type="match status" value="1"/>
</dbReference>
<dbReference type="InterPro" id="IPR028976">
    <property type="entry name" value="CheC-like_sf"/>
</dbReference>
<dbReference type="NCBIfam" id="TIGR02480">
    <property type="entry name" value="fliN"/>
    <property type="match status" value="1"/>
</dbReference>
<dbReference type="PRINTS" id="PR00956">
    <property type="entry name" value="FLGMOTORFLIN"/>
</dbReference>
<feature type="domain" description="CheC-like protein" evidence="9">
    <location>
        <begin position="36"/>
        <end position="69"/>
    </location>
</feature>
<dbReference type="CDD" id="cd17907">
    <property type="entry name" value="FliY_FliN-Y"/>
    <property type="match status" value="1"/>
</dbReference>
<keyword evidence="10" id="KW-0969">Cilium</keyword>
<dbReference type="GO" id="GO:0009425">
    <property type="term" value="C:bacterial-type flagellum basal body"/>
    <property type="evidence" value="ECO:0007669"/>
    <property type="project" value="InterPro"/>
</dbReference>
<dbReference type="GO" id="GO:0016787">
    <property type="term" value="F:hydrolase activity"/>
    <property type="evidence" value="ECO:0007669"/>
    <property type="project" value="InterPro"/>
</dbReference>
<evidence type="ECO:0000313" key="11">
    <source>
        <dbReference type="Proteomes" id="UP000199322"/>
    </source>
</evidence>
<dbReference type="SUPFAM" id="SSF103039">
    <property type="entry name" value="CheC-like"/>
    <property type="match status" value="1"/>
</dbReference>
<gene>
    <name evidence="10" type="ORF">SAMN04488588_0438</name>
</gene>
<dbReference type="SUPFAM" id="SSF101801">
    <property type="entry name" value="Surface presentation of antigens (SPOA)"/>
    <property type="match status" value="1"/>
</dbReference>
<dbReference type="Pfam" id="PF01052">
    <property type="entry name" value="FliMN_C"/>
    <property type="match status" value="1"/>
</dbReference>
<dbReference type="InterPro" id="IPR001543">
    <property type="entry name" value="FliN-like_C"/>
</dbReference>
<dbReference type="InterPro" id="IPR007597">
    <property type="entry name" value="CheC"/>
</dbReference>
<keyword evidence="10" id="KW-0966">Cell projection</keyword>
<sequence length="389" mass="43281">MLSDDFLSQEELDSLLNGLNEESENKDNLDLEKIIDMMSEVGNIAMGSGATTLSTLLRKKVKIESPQASIVKFKDIRTNFEGQQLVITIDYKKGLKGINSFVLPGNMANIISNLMMGGEGKVEENSELDEISKSAVGEAMNQMMGSASTAMSDFLRTSVDISPPNIHVLDFSDESTSFPPMETSEDEDIISIKFNMEINGLAKTIFWQFIPLSFAKTVEELMKKAMSEGDNRTNKNQQQVQNQSPQPQQSQQRQTQQQPQQIADDYSQNSNIINQGSEVNVNPVNFGEISDSSQPQQNTQNIDMNKLQLLLDVPLEIKVELGRVQMSLKEVLDLHNGSMLQLDKLAGEPLDIYANGKLVARGEVVVIEESFGVRITEIVSLKERLRSLK</sequence>
<keyword evidence="5" id="KW-0283">Flagellar rotation</keyword>
<dbReference type="InterPro" id="IPR012826">
    <property type="entry name" value="FliN"/>
</dbReference>
<dbReference type="AlphaFoldDB" id="A0A1G6INH5"/>
<organism evidence="10 11">
    <name type="scientific">Geotoga petraea</name>
    <dbReference type="NCBI Taxonomy" id="28234"/>
    <lineage>
        <taxon>Bacteria</taxon>
        <taxon>Thermotogati</taxon>
        <taxon>Thermotogota</taxon>
        <taxon>Thermotogae</taxon>
        <taxon>Petrotogales</taxon>
        <taxon>Petrotogaceae</taxon>
        <taxon>Geotoga</taxon>
    </lineage>
</organism>
<feature type="domain" description="Flagellar motor switch protein FliN-like C-terminal" evidence="8">
    <location>
        <begin position="309"/>
        <end position="379"/>
    </location>
</feature>
<feature type="domain" description="CheC-like protein" evidence="9">
    <location>
        <begin position="131"/>
        <end position="167"/>
    </location>
</feature>
<keyword evidence="4" id="KW-0145">Chemotaxis</keyword>
<dbReference type="NCBIfam" id="NF005995">
    <property type="entry name" value="PRK08119.1"/>
    <property type="match status" value="1"/>
</dbReference>
<keyword evidence="3" id="KW-1003">Cell membrane</keyword>
<name>A0A1G6INH5_9BACT</name>
<dbReference type="Pfam" id="PF04509">
    <property type="entry name" value="CheC"/>
    <property type="match status" value="2"/>
</dbReference>
<reference evidence="10 11" key="1">
    <citation type="submission" date="2016-10" db="EMBL/GenBank/DDBJ databases">
        <authorList>
            <person name="de Groot N.N."/>
        </authorList>
    </citation>
    <scope>NUCLEOTIDE SEQUENCE [LARGE SCALE GENOMIC DNA]</scope>
    <source>
        <strain evidence="10 11">WG14</strain>
    </source>
</reference>
<dbReference type="GO" id="GO:0003774">
    <property type="term" value="F:cytoskeletal motor activity"/>
    <property type="evidence" value="ECO:0007669"/>
    <property type="project" value="InterPro"/>
</dbReference>
<dbReference type="GO" id="GO:0071973">
    <property type="term" value="P:bacterial-type flagellum-dependent cell motility"/>
    <property type="evidence" value="ECO:0007669"/>
    <property type="project" value="InterPro"/>
</dbReference>
<dbReference type="STRING" id="28234.SAMN04488588_0438"/>
<dbReference type="GO" id="GO:0006935">
    <property type="term" value="P:chemotaxis"/>
    <property type="evidence" value="ECO:0007669"/>
    <property type="project" value="UniProtKB-KW"/>
</dbReference>
<evidence type="ECO:0000256" key="3">
    <source>
        <dbReference type="ARBA" id="ARBA00022475"/>
    </source>
</evidence>
<dbReference type="Gene3D" id="2.30.330.10">
    <property type="entry name" value="SpoA-like"/>
    <property type="match status" value="1"/>
</dbReference>
<feature type="compositionally biased region" description="Low complexity" evidence="7">
    <location>
        <begin position="237"/>
        <end position="261"/>
    </location>
</feature>
<keyword evidence="11" id="KW-1185">Reference proteome</keyword>
<dbReference type="InterPro" id="IPR051469">
    <property type="entry name" value="FliN/MopA/SpaO"/>
</dbReference>
<comment type="similarity">
    <text evidence="2">Belongs to the FliN/MopA/SpaO family.</text>
</comment>
<keyword evidence="10" id="KW-0282">Flagellum</keyword>
<evidence type="ECO:0000256" key="2">
    <source>
        <dbReference type="ARBA" id="ARBA00009226"/>
    </source>
</evidence>